<reference evidence="4 5" key="1">
    <citation type="submission" date="2009-12" db="EMBL/GenBank/DDBJ databases">
        <title>The draft genome of Batrachochytrium dendrobatidis.</title>
        <authorList>
            <consortium name="US DOE Joint Genome Institute (JGI-PGF)"/>
            <person name="Kuo A."/>
            <person name="Salamov A."/>
            <person name="Schmutz J."/>
            <person name="Lucas S."/>
            <person name="Pitluck S."/>
            <person name="Rosenblum E."/>
            <person name="Stajich J."/>
            <person name="Eisen M."/>
            <person name="Grigoriev I.V."/>
        </authorList>
    </citation>
    <scope>NUCLEOTIDE SEQUENCE [LARGE SCALE GENOMIC DNA]</scope>
    <source>
        <strain evidence="5">JAM81 / FGSC 10211</strain>
    </source>
</reference>
<dbReference type="GeneID" id="18241558"/>
<dbReference type="STRING" id="684364.F4PCP7"/>
<organism evidence="4 5">
    <name type="scientific">Batrachochytrium dendrobatidis (strain JAM81 / FGSC 10211)</name>
    <name type="common">Frog chytrid fungus</name>
    <dbReference type="NCBI Taxonomy" id="684364"/>
    <lineage>
        <taxon>Eukaryota</taxon>
        <taxon>Fungi</taxon>
        <taxon>Fungi incertae sedis</taxon>
        <taxon>Chytridiomycota</taxon>
        <taxon>Chytridiomycota incertae sedis</taxon>
        <taxon>Chytridiomycetes</taxon>
        <taxon>Rhizophydiales</taxon>
        <taxon>Rhizophydiales incertae sedis</taxon>
        <taxon>Batrachochytrium</taxon>
    </lineage>
</organism>
<dbReference type="GO" id="GO:0005739">
    <property type="term" value="C:mitochondrion"/>
    <property type="evidence" value="ECO:0000318"/>
    <property type="project" value="GO_Central"/>
</dbReference>
<protein>
    <recommendedName>
        <fullName evidence="2">Mitochondrial fission process protein 1</fullName>
    </recommendedName>
    <alternativeName>
        <fullName evidence="3">Mitochondrial 18 kDa protein</fullName>
    </alternativeName>
</protein>
<dbReference type="EMBL" id="GL882894">
    <property type="protein sequence ID" value="EGF76981.1"/>
    <property type="molecule type" value="Genomic_DNA"/>
</dbReference>
<dbReference type="PANTHER" id="PTHR11001:SF2">
    <property type="entry name" value="MITOCHONDRIAL FISSION PROCESS PROTEIN 1"/>
    <property type="match status" value="1"/>
</dbReference>
<dbReference type="InParanoid" id="F4PCP7"/>
<dbReference type="InterPro" id="IPR019560">
    <property type="entry name" value="Mitochondrial_18_kDa_protein"/>
</dbReference>
<dbReference type="Proteomes" id="UP000007241">
    <property type="component" value="Unassembled WGS sequence"/>
</dbReference>
<evidence type="ECO:0000256" key="2">
    <source>
        <dbReference type="ARBA" id="ARBA00017835"/>
    </source>
</evidence>
<dbReference type="RefSeq" id="XP_006682338.1">
    <property type="nucleotide sequence ID" value="XM_006682275.1"/>
</dbReference>
<gene>
    <name evidence="4" type="ORF">BATDEDRAFT_5722</name>
</gene>
<proteinExistence type="inferred from homology"/>
<dbReference type="Pfam" id="PF10558">
    <property type="entry name" value="MTP18"/>
    <property type="match status" value="2"/>
</dbReference>
<feature type="non-terminal residue" evidence="4">
    <location>
        <position position="158"/>
    </location>
</feature>
<accession>F4PCP7</accession>
<sequence>DDIETIDSPLRILGYAGRLRNFVTAGSRYLAYTSDMGEAFRPVVPRSVVNAAYGVSFAYVGIDVAYEGYKSSLRGDSPMEVTRTVVERTIFQGLASLLLPAITIHSVVDLTTKALKNTSINALKRWGPTAAGLAVLPVLPILLDRPVEYVMDKSFDSL</sequence>
<feature type="non-terminal residue" evidence="4">
    <location>
        <position position="1"/>
    </location>
</feature>
<dbReference type="OrthoDB" id="424969at2759"/>
<dbReference type="GO" id="GO:0000266">
    <property type="term" value="P:mitochondrial fission"/>
    <property type="evidence" value="ECO:0000318"/>
    <property type="project" value="GO_Central"/>
</dbReference>
<dbReference type="HOGENOM" id="CLU_053720_1_0_1"/>
<keyword evidence="5" id="KW-1185">Reference proteome</keyword>
<evidence type="ECO:0000313" key="5">
    <source>
        <dbReference type="Proteomes" id="UP000007241"/>
    </source>
</evidence>
<comment type="similarity">
    <text evidence="1">Belongs to the MTFP1 family.</text>
</comment>
<dbReference type="PANTHER" id="PTHR11001">
    <property type="entry name" value="MITOCHONDRIAL FISSION PROCESS PROTEIN 1"/>
    <property type="match status" value="1"/>
</dbReference>
<evidence type="ECO:0000256" key="1">
    <source>
        <dbReference type="ARBA" id="ARBA00009224"/>
    </source>
</evidence>
<name>F4PCP7_BATDJ</name>
<dbReference type="OMA" id="DVFTWQM"/>
<dbReference type="AlphaFoldDB" id="F4PCP7"/>
<evidence type="ECO:0000313" key="4">
    <source>
        <dbReference type="EMBL" id="EGF76981.1"/>
    </source>
</evidence>
<evidence type="ECO:0000256" key="3">
    <source>
        <dbReference type="ARBA" id="ARBA00029631"/>
    </source>
</evidence>